<gene>
    <name evidence="2" type="ORF">GCM10010285_62790</name>
</gene>
<keyword evidence="1" id="KW-1133">Transmembrane helix</keyword>
<organism evidence="2 3">
    <name type="scientific">Streptomyces pseudogriseolus</name>
    <name type="common">Streptomyces gancidicus</name>
    <name type="synonym">Streptomyces rubiginosus</name>
    <dbReference type="NCBI Taxonomy" id="36817"/>
    <lineage>
        <taxon>Bacteria</taxon>
        <taxon>Bacillati</taxon>
        <taxon>Actinomycetota</taxon>
        <taxon>Actinomycetes</taxon>
        <taxon>Kitasatosporales</taxon>
        <taxon>Streptomycetaceae</taxon>
        <taxon>Streptomyces</taxon>
        <taxon>Streptomyces pseudogriseolus group</taxon>
    </lineage>
</organism>
<comment type="caution">
    <text evidence="2">The sequence shown here is derived from an EMBL/GenBank/DDBJ whole genome shotgun (WGS) entry which is preliminary data.</text>
</comment>
<keyword evidence="1" id="KW-0472">Membrane</keyword>
<evidence type="ECO:0000256" key="1">
    <source>
        <dbReference type="SAM" id="Phobius"/>
    </source>
</evidence>
<feature type="transmembrane region" description="Helical" evidence="1">
    <location>
        <begin position="15"/>
        <end position="36"/>
    </location>
</feature>
<dbReference type="Proteomes" id="UP000597853">
    <property type="component" value="Unassembled WGS sequence"/>
</dbReference>
<reference evidence="3" key="1">
    <citation type="journal article" date="2019" name="Int. J. Syst. Evol. Microbiol.">
        <title>The Global Catalogue of Microorganisms (GCM) 10K type strain sequencing project: providing services to taxonomists for standard genome sequencing and annotation.</title>
        <authorList>
            <consortium name="The Broad Institute Genomics Platform"/>
            <consortium name="The Broad Institute Genome Sequencing Center for Infectious Disease"/>
            <person name="Wu L."/>
            <person name="Ma J."/>
        </authorList>
    </citation>
    <scope>NUCLEOTIDE SEQUENCE [LARGE SCALE GENOMIC DNA]</scope>
    <source>
        <strain evidence="3">JCM 4416</strain>
    </source>
</reference>
<sequence length="144" mass="15278">MIVAMTYLVRAAKTAFMAAAATLVAWWLFHGMYALIDNATGTDSAENPLAGVPYYLAANAIGIVAQPLVLWGGARLLGVRGNHLMVIISTFMWATMTTGHLVDSTPGLGEAIMWVTLQSLAAAGASLLQERLMPTSAQPKERSS</sequence>
<proteinExistence type="predicted"/>
<accession>A0ABQ2TKW0</accession>
<feature type="transmembrane region" description="Helical" evidence="1">
    <location>
        <begin position="56"/>
        <end position="77"/>
    </location>
</feature>
<keyword evidence="3" id="KW-1185">Reference proteome</keyword>
<protein>
    <submittedName>
        <fullName evidence="2">Uncharacterized protein</fullName>
    </submittedName>
</protein>
<keyword evidence="1" id="KW-0812">Transmembrane</keyword>
<dbReference type="EMBL" id="BMTX01000035">
    <property type="protein sequence ID" value="GGS75734.1"/>
    <property type="molecule type" value="Genomic_DNA"/>
</dbReference>
<evidence type="ECO:0000313" key="2">
    <source>
        <dbReference type="EMBL" id="GGS75734.1"/>
    </source>
</evidence>
<feature type="transmembrane region" description="Helical" evidence="1">
    <location>
        <begin position="108"/>
        <end position="128"/>
    </location>
</feature>
<feature type="transmembrane region" description="Helical" evidence="1">
    <location>
        <begin position="84"/>
        <end position="102"/>
    </location>
</feature>
<evidence type="ECO:0000313" key="3">
    <source>
        <dbReference type="Proteomes" id="UP000597853"/>
    </source>
</evidence>
<name>A0ABQ2TKW0_STREZ</name>